<evidence type="ECO:0000313" key="1">
    <source>
        <dbReference type="EMBL" id="MBB5700615.1"/>
    </source>
</evidence>
<name>A0A7W9AU38_9HYPH</name>
<accession>A0A7W9AU38</accession>
<reference evidence="1 2" key="1">
    <citation type="submission" date="2020-08" db="EMBL/GenBank/DDBJ databases">
        <title>Genomic Encyclopedia of Type Strains, Phase IV (KMG-IV): sequencing the most valuable type-strain genomes for metagenomic binning, comparative biology and taxonomic classification.</title>
        <authorList>
            <person name="Goeker M."/>
        </authorList>
    </citation>
    <scope>NUCLEOTIDE SEQUENCE [LARGE SCALE GENOMIC DNA]</scope>
    <source>
        <strain evidence="1 2">DSM 26944</strain>
    </source>
</reference>
<organism evidence="1 2">
    <name type="scientific">Brucella daejeonensis</name>
    <dbReference type="NCBI Taxonomy" id="659015"/>
    <lineage>
        <taxon>Bacteria</taxon>
        <taxon>Pseudomonadati</taxon>
        <taxon>Pseudomonadota</taxon>
        <taxon>Alphaproteobacteria</taxon>
        <taxon>Hyphomicrobiales</taxon>
        <taxon>Brucellaceae</taxon>
        <taxon>Brucella/Ochrobactrum group</taxon>
        <taxon>Brucella</taxon>
    </lineage>
</organism>
<protein>
    <submittedName>
        <fullName evidence="1">Uncharacterized protein</fullName>
    </submittedName>
</protein>
<comment type="caution">
    <text evidence="1">The sequence shown here is derived from an EMBL/GenBank/DDBJ whole genome shotgun (WGS) entry which is preliminary data.</text>
</comment>
<dbReference type="RefSeq" id="WP_183647507.1">
    <property type="nucleotide sequence ID" value="NZ_JACIJG010000002.1"/>
</dbReference>
<sequence length="306" mass="34086">MNVSLNPASIAAAVAIGHNSQAVWSSGHVPLAPYEPTDEIAATVAEIVTLHRLRQDMIRAQTKLSLQGQAAIRFMFQSDDDFANDEAKEKARKRTESLYKTIAADPSHELHSYVAPYLLAGKPLDEQRAAYEKRLVKAAKLLPVYDWVKGVKGFGDISFATIVGECGDIGTYKSVSAVWKRLGLAVIDGNRQGNPGKSASADDWIAHGYNRQRRSVSWNARQHVIGGMGKWRPAYGADVRADLDLTYYQQVYAERARYESEKLGLPIAESATGKESYKMHAANRAHRYVEKRLVKHLYLEWRRAAA</sequence>
<dbReference type="Proteomes" id="UP000555546">
    <property type="component" value="Unassembled WGS sequence"/>
</dbReference>
<dbReference type="EMBL" id="JACIJG010000002">
    <property type="protein sequence ID" value="MBB5700615.1"/>
    <property type="molecule type" value="Genomic_DNA"/>
</dbReference>
<keyword evidence="2" id="KW-1185">Reference proteome</keyword>
<dbReference type="AlphaFoldDB" id="A0A7W9AU38"/>
<gene>
    <name evidence="1" type="ORF">FHS76_000458</name>
</gene>
<proteinExistence type="predicted"/>
<evidence type="ECO:0000313" key="2">
    <source>
        <dbReference type="Proteomes" id="UP000555546"/>
    </source>
</evidence>